<evidence type="ECO:0000256" key="2">
    <source>
        <dbReference type="SAM" id="Phobius"/>
    </source>
</evidence>
<feature type="domain" description="PASTA" evidence="3">
    <location>
        <begin position="292"/>
        <end position="356"/>
    </location>
</feature>
<feature type="compositionally biased region" description="Basic and acidic residues" evidence="1">
    <location>
        <begin position="608"/>
        <end position="617"/>
    </location>
</feature>
<dbReference type="SMART" id="SM00740">
    <property type="entry name" value="PASTA"/>
    <property type="match status" value="1"/>
</dbReference>
<dbReference type="AlphaFoldDB" id="A0A2U2NA80"/>
<dbReference type="Pfam" id="PF13240">
    <property type="entry name" value="Zn_Ribbon_1"/>
    <property type="match status" value="1"/>
</dbReference>
<feature type="compositionally biased region" description="Pro residues" evidence="1">
    <location>
        <begin position="47"/>
        <end position="59"/>
    </location>
</feature>
<dbReference type="OrthoDB" id="3240505at2"/>
<dbReference type="PROSITE" id="PS51178">
    <property type="entry name" value="PASTA"/>
    <property type="match status" value="1"/>
</dbReference>
<name>A0A2U2NA80_9BIFI</name>
<dbReference type="Gene3D" id="3.30.10.20">
    <property type="match status" value="1"/>
</dbReference>
<evidence type="ECO:0000313" key="4">
    <source>
        <dbReference type="EMBL" id="PWG65997.1"/>
    </source>
</evidence>
<keyword evidence="4" id="KW-0418">Kinase</keyword>
<evidence type="ECO:0000256" key="1">
    <source>
        <dbReference type="SAM" id="MobiDB-lite"/>
    </source>
</evidence>
<dbReference type="EMBL" id="QFFM01000010">
    <property type="protein sequence ID" value="PWG65997.1"/>
    <property type="molecule type" value="Genomic_DNA"/>
</dbReference>
<accession>A0A2U2NA80</accession>
<dbReference type="CDD" id="cd06577">
    <property type="entry name" value="PASTA_pknB"/>
    <property type="match status" value="2"/>
</dbReference>
<keyword evidence="2" id="KW-0812">Transmembrane</keyword>
<evidence type="ECO:0000259" key="3">
    <source>
        <dbReference type="PROSITE" id="PS51178"/>
    </source>
</evidence>
<comment type="caution">
    <text evidence="4">The sequence shown here is derived from an EMBL/GenBank/DDBJ whole genome shotgun (WGS) entry which is preliminary data.</text>
</comment>
<feature type="compositionally biased region" description="Low complexity" evidence="1">
    <location>
        <begin position="30"/>
        <end position="46"/>
    </location>
</feature>
<keyword evidence="5" id="KW-1185">Reference proteome</keyword>
<reference evidence="4 5" key="1">
    <citation type="journal article" date="2018" name="Int. J. Syst. Evol. Microbiol.">
        <title>Bifidobacterium callitrichidarum sp. nov. from the faeces of the emperor tamarin (Saguinus imperator).</title>
        <authorList>
            <person name="Modesto M."/>
            <person name="Michelini S."/>
            <person name="Sansosti M.C."/>
            <person name="De Filippo C."/>
            <person name="Cavalieri D."/>
            <person name="Qvirist L."/>
            <person name="Andlid T."/>
            <person name="Spiezio C."/>
            <person name="Sandri C."/>
            <person name="Pascarelli S."/>
            <person name="Sgorbati B."/>
            <person name="Mattarelli P."/>
        </authorList>
    </citation>
    <scope>NUCLEOTIDE SEQUENCE [LARGE SCALE GENOMIC DNA]</scope>
    <source>
        <strain evidence="4 5">TRI 5</strain>
    </source>
</reference>
<dbReference type="InterPro" id="IPR005543">
    <property type="entry name" value="PASTA_dom"/>
</dbReference>
<dbReference type="Pfam" id="PF03793">
    <property type="entry name" value="PASTA"/>
    <property type="match status" value="1"/>
</dbReference>
<keyword evidence="4" id="KW-0723">Serine/threonine-protein kinase</keyword>
<dbReference type="RefSeq" id="WP_109056928.1">
    <property type="nucleotide sequence ID" value="NZ_QFFM01000010.1"/>
</dbReference>
<gene>
    <name evidence="4" type="ORF">DF196_05815</name>
</gene>
<dbReference type="Proteomes" id="UP000245876">
    <property type="component" value="Unassembled WGS sequence"/>
</dbReference>
<keyword evidence="4" id="KW-0808">Transferase</keyword>
<dbReference type="InterPro" id="IPR026870">
    <property type="entry name" value="Zinc_ribbon_dom"/>
</dbReference>
<feature type="compositionally biased region" description="Low complexity" evidence="1">
    <location>
        <begin position="60"/>
        <end position="89"/>
    </location>
</feature>
<organism evidence="4 5">
    <name type="scientific">Bifidobacterium callitrichidarum</name>
    <dbReference type="NCBI Taxonomy" id="2052941"/>
    <lineage>
        <taxon>Bacteria</taxon>
        <taxon>Bacillati</taxon>
        <taxon>Actinomycetota</taxon>
        <taxon>Actinomycetes</taxon>
        <taxon>Bifidobacteriales</taxon>
        <taxon>Bifidobacteriaceae</taxon>
        <taxon>Bifidobacterium</taxon>
    </lineage>
</organism>
<feature type="region of interest" description="Disordered" evidence="1">
    <location>
        <begin position="28"/>
        <end position="89"/>
    </location>
</feature>
<dbReference type="GO" id="GO:0004674">
    <property type="term" value="F:protein serine/threonine kinase activity"/>
    <property type="evidence" value="ECO:0007669"/>
    <property type="project" value="UniProtKB-KW"/>
</dbReference>
<proteinExistence type="predicted"/>
<sequence>MFCTHCGKPNDDSAKFCTSCGAKLDKPEVPAATPAAPATPAATPTPTAVPLPDSVPAPASPTSEAPAVTPAAPTAAAPATSPTASATVSDTSATAASATAFSTAKQPPNKLIIALAAVLAVIVVAGIALFATWKAEMWGGKTLPDPASIVKTTASKDGKSATIKAKDVTEALKLKGINAKTEKVFSGKESGAFLGYDGLKQGQRVSAGTIVTVQESAGPGVPKNTLGKKAEQVVDTLEGMNVPVHYKKVYVSDTKKNPEGTVVATYPAAGTGVQDSEKDKGIYVGVAAKGDGTALPLDVMGKSVDDIKSQLESEGHSVTVEKRFSSKQYVGKVAGADPAPGSSLDSGDDVTLYEGIDATSMKDAFTDSNLPETGGDALLGTTDAADGQWCTNDGQCITIEDHKITEGGSDNSDYNSSYDGYLVACDAIQQAYCSNPNADYLVTQDYGAFELLPHISLTNFWSNGKMYDSNGVHMDDSWPKSGEYHLQDLFLVVPTGANLEGLESKGYFDKDALAAAKKEKAVDTDRPFILWRDPSKYETTTAPYSGTGMNFNPFLPYNGYSGDKSNVVKMKPAPSDANAYYRVESSDPDWDSLPDAEVKGAGKAAKSSSDDSDSKSDSKASAALFKNVADQYRFFSTGNGSAFIDMTVKDDGSFAGEANTADMNSGEPTYKAPRITYPFSGKFSSIKKNSAGGYDLQCDSSSFKWEKDKYTDESGLSPCGAWHWYPAGTPWSSMASGDKVKYALAYGSQMDSSNSDSYKSNLLYDEDAERSAFYPYSQN</sequence>
<feature type="region of interest" description="Disordered" evidence="1">
    <location>
        <begin position="584"/>
        <end position="617"/>
    </location>
</feature>
<protein>
    <submittedName>
        <fullName evidence="4">Serine/threonine protein kinase</fullName>
    </submittedName>
</protein>
<evidence type="ECO:0000313" key="5">
    <source>
        <dbReference type="Proteomes" id="UP000245876"/>
    </source>
</evidence>
<keyword evidence="2" id="KW-1133">Transmembrane helix</keyword>
<feature type="transmembrane region" description="Helical" evidence="2">
    <location>
        <begin position="111"/>
        <end position="133"/>
    </location>
</feature>
<keyword evidence="2" id="KW-0472">Membrane</keyword>